<organism evidence="2 3">
    <name type="scientific">Candidatus Collierbacteria bacterium GW2011_GWB1_44_6</name>
    <dbReference type="NCBI Taxonomy" id="1618384"/>
    <lineage>
        <taxon>Bacteria</taxon>
        <taxon>Candidatus Collieribacteriota</taxon>
    </lineage>
</organism>
<evidence type="ECO:0000313" key="2">
    <source>
        <dbReference type="EMBL" id="KKT73122.1"/>
    </source>
</evidence>
<dbReference type="Pfam" id="PF13399">
    <property type="entry name" value="LytR_C"/>
    <property type="match status" value="1"/>
</dbReference>
<evidence type="ECO:0000259" key="1">
    <source>
        <dbReference type="Pfam" id="PF13399"/>
    </source>
</evidence>
<feature type="domain" description="LytR/CpsA/Psr regulator C-terminal" evidence="1">
    <location>
        <begin position="143"/>
        <end position="232"/>
    </location>
</feature>
<comment type="caution">
    <text evidence="2">The sequence shown here is derived from an EMBL/GenBank/DDBJ whole genome shotgun (WGS) entry which is preliminary data.</text>
</comment>
<sequence>MIKLSSKKIFIVGVILLVGVLGANSYRLSKQNRVLGLQLETLKQDPQSIAKEEIKQLTEKLSKLVVLPEGEEPVVATVTDKEKLKDQPVFAKAENGDKILIYAKAQKAYIFSPTKNVLVDVVPVNIGNQQLTITGVDENNPLEIALVNGSKNDGITGELEKRINEKQIPGVKVVSKATAKVDSYEKTLVLDIDGKHGTQATELAQLVGGVVVTESTESFPEADIMIVIGADFK</sequence>
<dbReference type="AlphaFoldDB" id="A0A0G1LWD6"/>
<evidence type="ECO:0000313" key="3">
    <source>
        <dbReference type="Proteomes" id="UP000034835"/>
    </source>
</evidence>
<dbReference type="InterPro" id="IPR027381">
    <property type="entry name" value="LytR/CpsA/Psr_C"/>
</dbReference>
<dbReference type="EMBL" id="LCJG01000016">
    <property type="protein sequence ID" value="KKT73122.1"/>
    <property type="molecule type" value="Genomic_DNA"/>
</dbReference>
<reference evidence="2 3" key="1">
    <citation type="journal article" date="2015" name="Nature">
        <title>rRNA introns, odd ribosomes, and small enigmatic genomes across a large radiation of phyla.</title>
        <authorList>
            <person name="Brown C.T."/>
            <person name="Hug L.A."/>
            <person name="Thomas B.C."/>
            <person name="Sharon I."/>
            <person name="Castelle C.J."/>
            <person name="Singh A."/>
            <person name="Wilkins M.J."/>
            <person name="Williams K.H."/>
            <person name="Banfield J.F."/>
        </authorList>
    </citation>
    <scope>NUCLEOTIDE SEQUENCE [LARGE SCALE GENOMIC DNA]</scope>
</reference>
<protein>
    <recommendedName>
        <fullName evidence="1">LytR/CpsA/Psr regulator C-terminal domain-containing protein</fullName>
    </recommendedName>
</protein>
<dbReference type="Proteomes" id="UP000034835">
    <property type="component" value="Unassembled WGS sequence"/>
</dbReference>
<proteinExistence type="predicted"/>
<name>A0A0G1LWD6_9BACT</name>
<gene>
    <name evidence="2" type="ORF">UW68_C0016G0002</name>
</gene>
<accession>A0A0G1LWD6</accession>